<evidence type="ECO:0000256" key="1">
    <source>
        <dbReference type="SAM" id="MobiDB-lite"/>
    </source>
</evidence>
<dbReference type="AlphaFoldDB" id="A0A1J1I7C3"/>
<evidence type="ECO:0000256" key="2">
    <source>
        <dbReference type="SAM" id="Phobius"/>
    </source>
</evidence>
<name>A0A1J1I7C3_9DIPT</name>
<dbReference type="Proteomes" id="UP000183832">
    <property type="component" value="Unassembled WGS sequence"/>
</dbReference>
<evidence type="ECO:0000313" key="3">
    <source>
        <dbReference type="EMBL" id="CRK96160.1"/>
    </source>
</evidence>
<dbReference type="EMBL" id="CVRI01000043">
    <property type="protein sequence ID" value="CRK96160.1"/>
    <property type="molecule type" value="Genomic_DNA"/>
</dbReference>
<protein>
    <submittedName>
        <fullName evidence="3">CLUMA_CG009589, isoform A</fullName>
    </submittedName>
</protein>
<keyword evidence="2" id="KW-0472">Membrane</keyword>
<feature type="region of interest" description="Disordered" evidence="1">
    <location>
        <begin position="71"/>
        <end position="94"/>
    </location>
</feature>
<sequence>MTALSNKYTKCVMGREMYGSVEEGETKRRMEAPELKFIKLISLIWGLFFCNIIMVTNYGFSQRKREIEREWERDIDRKRKKKRNTNDDEHKSATENCQDRIKYQSLNNNQLEWNKYTANSFKGIKYDFPQLLVTGCFDIMAHLDYT</sequence>
<reference evidence="3 4" key="1">
    <citation type="submission" date="2015-04" db="EMBL/GenBank/DDBJ databases">
        <authorList>
            <person name="Syromyatnikov M.Y."/>
            <person name="Popov V.N."/>
        </authorList>
    </citation>
    <scope>NUCLEOTIDE SEQUENCE [LARGE SCALE GENOMIC DNA]</scope>
</reference>
<keyword evidence="2" id="KW-1133">Transmembrane helix</keyword>
<evidence type="ECO:0000313" key="4">
    <source>
        <dbReference type="Proteomes" id="UP000183832"/>
    </source>
</evidence>
<proteinExistence type="predicted"/>
<feature type="transmembrane region" description="Helical" evidence="2">
    <location>
        <begin position="37"/>
        <end position="60"/>
    </location>
</feature>
<accession>A0A1J1I7C3</accession>
<gene>
    <name evidence="3" type="ORF">CLUMA_CG009589</name>
</gene>
<keyword evidence="4" id="KW-1185">Reference proteome</keyword>
<feature type="compositionally biased region" description="Basic and acidic residues" evidence="1">
    <location>
        <begin position="84"/>
        <end position="94"/>
    </location>
</feature>
<organism evidence="3 4">
    <name type="scientific">Clunio marinus</name>
    <dbReference type="NCBI Taxonomy" id="568069"/>
    <lineage>
        <taxon>Eukaryota</taxon>
        <taxon>Metazoa</taxon>
        <taxon>Ecdysozoa</taxon>
        <taxon>Arthropoda</taxon>
        <taxon>Hexapoda</taxon>
        <taxon>Insecta</taxon>
        <taxon>Pterygota</taxon>
        <taxon>Neoptera</taxon>
        <taxon>Endopterygota</taxon>
        <taxon>Diptera</taxon>
        <taxon>Nematocera</taxon>
        <taxon>Chironomoidea</taxon>
        <taxon>Chironomidae</taxon>
        <taxon>Clunio</taxon>
    </lineage>
</organism>
<keyword evidence="2" id="KW-0812">Transmembrane</keyword>